<evidence type="ECO:0000259" key="5">
    <source>
        <dbReference type="PROSITE" id="PS50975"/>
    </source>
</evidence>
<dbReference type="STRING" id="888064.HMPREF9088_1970"/>
<dbReference type="HOGENOM" id="CLU_056352_0_0_9"/>
<keyword evidence="1" id="KW-0436">Ligase</keyword>
<dbReference type="GeneID" id="302705052"/>
<evidence type="ECO:0000256" key="1">
    <source>
        <dbReference type="ARBA" id="ARBA00022598"/>
    </source>
</evidence>
<evidence type="ECO:0000256" key="3">
    <source>
        <dbReference type="ARBA" id="ARBA00022840"/>
    </source>
</evidence>
<dbReference type="GO" id="GO:0005524">
    <property type="term" value="F:ATP binding"/>
    <property type="evidence" value="ECO:0007669"/>
    <property type="project" value="UniProtKB-UniRule"/>
</dbReference>
<dbReference type="GO" id="GO:0016874">
    <property type="term" value="F:ligase activity"/>
    <property type="evidence" value="ECO:0007669"/>
    <property type="project" value="UniProtKB-KW"/>
</dbReference>
<keyword evidence="2 4" id="KW-0547">Nucleotide-binding</keyword>
<reference evidence="6 7" key="1">
    <citation type="submission" date="2010-12" db="EMBL/GenBank/DDBJ databases">
        <authorList>
            <person name="Muzny D."/>
            <person name="Qin X."/>
            <person name="Deng J."/>
            <person name="Jiang H."/>
            <person name="Liu Y."/>
            <person name="Qu J."/>
            <person name="Song X.-Z."/>
            <person name="Zhang L."/>
            <person name="Thornton R."/>
            <person name="Coyle M."/>
            <person name="Francisco L."/>
            <person name="Jackson L."/>
            <person name="Javaid M."/>
            <person name="Korchina V."/>
            <person name="Kovar C."/>
            <person name="Mata R."/>
            <person name="Mathew T."/>
            <person name="Ngo R."/>
            <person name="Nguyen L."/>
            <person name="Nguyen N."/>
            <person name="Okwuonu G."/>
            <person name="Ongeri F."/>
            <person name="Pham C."/>
            <person name="Simmons D."/>
            <person name="Wilczek-Boney K."/>
            <person name="Hale W."/>
            <person name="Jakkamsetti A."/>
            <person name="Pham P."/>
            <person name="Ruth R."/>
            <person name="San Lucas F."/>
            <person name="Warren J."/>
            <person name="Zhang J."/>
            <person name="Zhao Z."/>
            <person name="Zhou C."/>
            <person name="Zhu D."/>
            <person name="Lee S."/>
            <person name="Bess C."/>
            <person name="Blankenburg K."/>
            <person name="Forbes L."/>
            <person name="Fu Q."/>
            <person name="Gubbala S."/>
            <person name="Hirani K."/>
            <person name="Jayaseelan J.C."/>
            <person name="Lara F."/>
            <person name="Munidasa M."/>
            <person name="Palculict T."/>
            <person name="Patil S."/>
            <person name="Pu L.-L."/>
            <person name="Saada N."/>
            <person name="Tang L."/>
            <person name="Weissenberger G."/>
            <person name="Zhu Y."/>
            <person name="Hemphill L."/>
            <person name="Shang Y."/>
            <person name="Youmans B."/>
            <person name="Ayvaz T."/>
            <person name="Ross M."/>
            <person name="Santibanez J."/>
            <person name="Aqrawi P."/>
            <person name="Gross S."/>
            <person name="Joshi V."/>
            <person name="Fowler G."/>
            <person name="Nazareth L."/>
            <person name="Reid J."/>
            <person name="Worley K."/>
            <person name="Petrosino J."/>
            <person name="Highlander S."/>
            <person name="Gibbs R."/>
        </authorList>
    </citation>
    <scope>NUCLEOTIDE SEQUENCE [LARGE SCALE GENOMIC DNA]</scope>
    <source>
        <strain evidence="7">DSM 15952 / CCUG 50447 / LMG 22039 / TP 1.5</strain>
    </source>
</reference>
<dbReference type="Proteomes" id="UP000010296">
    <property type="component" value="Unassembled WGS sequence"/>
</dbReference>
<evidence type="ECO:0000256" key="4">
    <source>
        <dbReference type="PROSITE-ProRule" id="PRU00409"/>
    </source>
</evidence>
<comment type="caution">
    <text evidence="6">The sequence shown here is derived from an EMBL/GenBank/DDBJ whole genome shotgun (WGS) entry which is preliminary data.</text>
</comment>
<evidence type="ECO:0000313" key="7">
    <source>
        <dbReference type="Proteomes" id="UP000010296"/>
    </source>
</evidence>
<keyword evidence="7" id="KW-1185">Reference proteome</keyword>
<dbReference type="PANTHER" id="PTHR43585:SF2">
    <property type="entry name" value="ATP-GRASP ENZYME FSQD"/>
    <property type="match status" value="1"/>
</dbReference>
<accession>E6LHY0</accession>
<dbReference type="RefSeq" id="WP_007208981.1">
    <property type="nucleotide sequence ID" value="NZ_GL622241.1"/>
</dbReference>
<organism evidence="6 7">
    <name type="scientific">Enterococcus italicus (strain DSM 15952 / CCUG 50447 / LMG 22039 / TP 1.5)</name>
    <dbReference type="NCBI Taxonomy" id="888064"/>
    <lineage>
        <taxon>Bacteria</taxon>
        <taxon>Bacillati</taxon>
        <taxon>Bacillota</taxon>
        <taxon>Bacilli</taxon>
        <taxon>Lactobacillales</taxon>
        <taxon>Enterococcaceae</taxon>
        <taxon>Enterococcus</taxon>
    </lineage>
</organism>
<dbReference type="Pfam" id="PF13535">
    <property type="entry name" value="ATP-grasp_4"/>
    <property type="match status" value="1"/>
</dbReference>
<sequence length="391" mass="44706">MKNFVLISPHFPTNFLPFSARLKEAGMHTLGIADVAYESLPEELRQNLTEYYRVDNMEDYEQVYKAVAFFAFKYGKIDRIESHNEHWLALDAKLRQDFNVQGYRPEDVAIVTHKSKMKSVFRNIGLPVANGRVFSDAEDALSLANDLHYPVIVKPDNGVGAGDTFKLDDEAALTHFLANHAQESTYIMEEFIPGEMVTFDGLTNQEGEIVFYSSLTYNAAVLETVEHDEEMYFFLPREIPADLIEMGTKIVAGFGIYERFFHFEFFRTYPDGALIPLEVNMRPPGGPTIDMFNYVNDFDIFKEYAAIVTKDQFEAPIRRLYNCGYVSRKYDKHHYAVSADELCQTLGSALISIQTIPGIFSAILGDEGYLIRYPEIDDLFNTIQLIRKKAE</sequence>
<name>E6LHY0_ENTI1</name>
<dbReference type="AlphaFoldDB" id="E6LHY0"/>
<evidence type="ECO:0000313" key="6">
    <source>
        <dbReference type="EMBL" id="EFU73146.1"/>
    </source>
</evidence>
<dbReference type="PROSITE" id="PS50975">
    <property type="entry name" value="ATP_GRASP"/>
    <property type="match status" value="1"/>
</dbReference>
<dbReference type="SUPFAM" id="SSF56059">
    <property type="entry name" value="Glutathione synthetase ATP-binding domain-like"/>
    <property type="match status" value="1"/>
</dbReference>
<evidence type="ECO:0000256" key="2">
    <source>
        <dbReference type="ARBA" id="ARBA00022741"/>
    </source>
</evidence>
<dbReference type="OrthoDB" id="24041at2"/>
<dbReference type="InterPro" id="IPR011761">
    <property type="entry name" value="ATP-grasp"/>
</dbReference>
<keyword evidence="3 4" id="KW-0067">ATP-binding</keyword>
<feature type="domain" description="ATP-grasp" evidence="5">
    <location>
        <begin position="118"/>
        <end position="309"/>
    </location>
</feature>
<gene>
    <name evidence="6" type="ORF">HMPREF9088_1970</name>
</gene>
<dbReference type="EMBL" id="AEPV01000075">
    <property type="protein sequence ID" value="EFU73146.1"/>
    <property type="molecule type" value="Genomic_DNA"/>
</dbReference>
<dbReference type="InterPro" id="IPR013815">
    <property type="entry name" value="ATP_grasp_subdomain_1"/>
</dbReference>
<dbReference type="PATRIC" id="fig|888064.11.peg.2108"/>
<dbReference type="Gene3D" id="3.30.1490.20">
    <property type="entry name" value="ATP-grasp fold, A domain"/>
    <property type="match status" value="1"/>
</dbReference>
<dbReference type="eggNOG" id="COG0151">
    <property type="taxonomic scope" value="Bacteria"/>
</dbReference>
<dbReference type="Gene3D" id="3.30.470.20">
    <property type="entry name" value="ATP-grasp fold, B domain"/>
    <property type="match status" value="1"/>
</dbReference>
<dbReference type="Gene3D" id="3.40.50.20">
    <property type="match status" value="1"/>
</dbReference>
<protein>
    <submittedName>
        <fullName evidence="6">ATP-grasp domain protein</fullName>
    </submittedName>
</protein>
<dbReference type="PANTHER" id="PTHR43585">
    <property type="entry name" value="FUMIPYRROLE BIOSYNTHESIS PROTEIN C"/>
    <property type="match status" value="1"/>
</dbReference>
<proteinExistence type="predicted"/>
<dbReference type="InterPro" id="IPR052032">
    <property type="entry name" value="ATP-dep_AA_Ligase"/>
</dbReference>
<dbReference type="GO" id="GO:0046872">
    <property type="term" value="F:metal ion binding"/>
    <property type="evidence" value="ECO:0007669"/>
    <property type="project" value="InterPro"/>
</dbReference>